<feature type="signal peptide" evidence="2">
    <location>
        <begin position="1"/>
        <end position="29"/>
    </location>
</feature>
<dbReference type="SUPFAM" id="SSF53474">
    <property type="entry name" value="alpha/beta-Hydrolases"/>
    <property type="match status" value="1"/>
</dbReference>
<name>A0ABV4GAV7_9BRAD</name>
<dbReference type="PANTHER" id="PTHR43329">
    <property type="entry name" value="EPOXIDE HYDROLASE"/>
    <property type="match status" value="1"/>
</dbReference>
<dbReference type="Pfam" id="PF00561">
    <property type="entry name" value="Abhydrolase_1"/>
    <property type="match status" value="1"/>
</dbReference>
<reference evidence="4 5" key="1">
    <citation type="submission" date="2024-07" db="EMBL/GenBank/DDBJ databases">
        <title>Genomic Encyclopedia of Type Strains, Phase V (KMG-V): Genome sequencing to study the core and pangenomes of soil and plant-associated prokaryotes.</title>
        <authorList>
            <person name="Whitman W."/>
        </authorList>
    </citation>
    <scope>NUCLEOTIDE SEQUENCE [LARGE SCALE GENOMIC DNA]</scope>
    <source>
        <strain evidence="4 5">USDA 222</strain>
    </source>
</reference>
<dbReference type="PRINTS" id="PR00412">
    <property type="entry name" value="EPOXHYDRLASE"/>
</dbReference>
<dbReference type="InterPro" id="IPR000639">
    <property type="entry name" value="Epox_hydrolase-like"/>
</dbReference>
<comment type="caution">
    <text evidence="4">The sequence shown here is derived from an EMBL/GenBank/DDBJ whole genome shotgun (WGS) entry which is preliminary data.</text>
</comment>
<evidence type="ECO:0000313" key="4">
    <source>
        <dbReference type="EMBL" id="MEY9469052.1"/>
    </source>
</evidence>
<organism evidence="4 5">
    <name type="scientific">Bradyrhizobium yuanmingense</name>
    <dbReference type="NCBI Taxonomy" id="108015"/>
    <lineage>
        <taxon>Bacteria</taxon>
        <taxon>Pseudomonadati</taxon>
        <taxon>Pseudomonadota</taxon>
        <taxon>Alphaproteobacteria</taxon>
        <taxon>Hyphomicrobiales</taxon>
        <taxon>Nitrobacteraceae</taxon>
        <taxon>Bradyrhizobium</taxon>
    </lineage>
</organism>
<evidence type="ECO:0000259" key="3">
    <source>
        <dbReference type="Pfam" id="PF00561"/>
    </source>
</evidence>
<dbReference type="Gene3D" id="3.40.50.1820">
    <property type="entry name" value="alpha/beta hydrolase"/>
    <property type="match status" value="1"/>
</dbReference>
<proteinExistence type="predicted"/>
<dbReference type="PRINTS" id="PR00111">
    <property type="entry name" value="ABHYDROLASE"/>
</dbReference>
<protein>
    <submittedName>
        <fullName evidence="4">Pimeloyl-ACP methyl ester carboxylesterase</fullName>
    </submittedName>
</protein>
<dbReference type="InterPro" id="IPR029058">
    <property type="entry name" value="AB_hydrolase_fold"/>
</dbReference>
<keyword evidence="1" id="KW-0378">Hydrolase</keyword>
<dbReference type="EMBL" id="JBGBZN010000002">
    <property type="protein sequence ID" value="MEY9469052.1"/>
    <property type="molecule type" value="Genomic_DNA"/>
</dbReference>
<gene>
    <name evidence="4" type="ORF">ABH992_001451</name>
</gene>
<sequence>MNRRQLLTRAMGALALRAMPELLSSNAFAATSERDRQMTKTTQRVIACNGIHINIAEQGEGPLVLLVHGFPESWYSWRRQIDDLAAAGFRVVAPDMRGYGKSDAPQAVDQYTILHLVGDLVGILDALAAPQAVIVGHDWGASIAWQAALTRPDRFRAVAALSVPFRPRGKTLPTSVMPRTENAQFYQLYFQEPGKAEAELERDSRATIRNMLFGASGDGVAAARAAAAAGGAAPNLGMVPKGGGFLQGPGAPATLPPWITEADIDFYAEQFKRSGFRGALNYYRNIDRNWEITGALSGLQVTVPALYIAGDRDFIVGVPGTDQLLANMKGFVPGLRGISLLPGCGHWTQQERPNDVSAALIEFVRALPSRT</sequence>
<keyword evidence="5" id="KW-1185">Reference proteome</keyword>
<accession>A0ABV4GAV7</accession>
<evidence type="ECO:0000256" key="1">
    <source>
        <dbReference type="ARBA" id="ARBA00022801"/>
    </source>
</evidence>
<keyword evidence="2" id="KW-0732">Signal</keyword>
<feature type="chain" id="PRO_5046436709" evidence="2">
    <location>
        <begin position="30"/>
        <end position="371"/>
    </location>
</feature>
<evidence type="ECO:0000256" key="2">
    <source>
        <dbReference type="SAM" id="SignalP"/>
    </source>
</evidence>
<dbReference type="InterPro" id="IPR000073">
    <property type="entry name" value="AB_hydrolase_1"/>
</dbReference>
<dbReference type="Proteomes" id="UP001565474">
    <property type="component" value="Unassembled WGS sequence"/>
</dbReference>
<evidence type="ECO:0000313" key="5">
    <source>
        <dbReference type="Proteomes" id="UP001565474"/>
    </source>
</evidence>
<feature type="domain" description="AB hydrolase-1" evidence="3">
    <location>
        <begin position="62"/>
        <end position="351"/>
    </location>
</feature>